<dbReference type="Pfam" id="PF10431">
    <property type="entry name" value="ClpB_D2-small"/>
    <property type="match status" value="1"/>
</dbReference>
<dbReference type="InterPro" id="IPR036628">
    <property type="entry name" value="Clp_N_dom_sf"/>
</dbReference>
<dbReference type="Proteomes" id="UP000231183">
    <property type="component" value="Unassembled WGS sequence"/>
</dbReference>
<feature type="domain" description="AAA+ ATPase" evidence="6">
    <location>
        <begin position="389"/>
        <end position="665"/>
    </location>
</feature>
<dbReference type="InterPro" id="IPR003959">
    <property type="entry name" value="ATPase_AAA_core"/>
</dbReference>
<dbReference type="InterPro" id="IPR003593">
    <property type="entry name" value="AAA+_ATPase"/>
</dbReference>
<dbReference type="Pfam" id="PF07724">
    <property type="entry name" value="AAA_2"/>
    <property type="match status" value="1"/>
</dbReference>
<dbReference type="InterPro" id="IPR050130">
    <property type="entry name" value="ClpA_ClpB"/>
</dbReference>
<dbReference type="GO" id="GO:0005737">
    <property type="term" value="C:cytoplasm"/>
    <property type="evidence" value="ECO:0007669"/>
    <property type="project" value="TreeGrafter"/>
</dbReference>
<dbReference type="PANTHER" id="PTHR11638">
    <property type="entry name" value="ATP-DEPENDENT CLP PROTEASE"/>
    <property type="match status" value="1"/>
</dbReference>
<dbReference type="PANTHER" id="PTHR11638:SF175">
    <property type="entry name" value="ATP-DEPENDENT CLP PROTEASE, ATP-BINDING SUBUNIT CLPC"/>
    <property type="match status" value="1"/>
</dbReference>
<keyword evidence="4" id="KW-0143">Chaperone</keyword>
<dbReference type="CDD" id="cd19499">
    <property type="entry name" value="RecA-like_ClpB_Hsp104-like"/>
    <property type="match status" value="1"/>
</dbReference>
<reference evidence="9" key="1">
    <citation type="submission" date="2017-09" db="EMBL/GenBank/DDBJ databases">
        <title>Depth-based differentiation of microbial function through sediment-hosted aquifers and enrichment of novel symbionts in the deep terrestrial subsurface.</title>
        <authorList>
            <person name="Probst A.J."/>
            <person name="Ladd B."/>
            <person name="Jarett J.K."/>
            <person name="Geller-Mcgrath D.E."/>
            <person name="Sieber C.M.K."/>
            <person name="Emerson J.B."/>
            <person name="Anantharaman K."/>
            <person name="Thomas B.C."/>
            <person name="Malmstrom R."/>
            <person name="Stieglmeier M."/>
            <person name="Klingl A."/>
            <person name="Woyke T."/>
            <person name="Ryan C.M."/>
            <person name="Banfield J.F."/>
        </authorList>
    </citation>
    <scope>NUCLEOTIDE SEQUENCE [LARGE SCALE GENOMIC DNA]</scope>
</reference>
<keyword evidence="5" id="KW-1133">Transmembrane helix</keyword>
<feature type="domain" description="AAA+ ATPase" evidence="6">
    <location>
        <begin position="667"/>
        <end position="814"/>
    </location>
</feature>
<name>A0A2M6W3H8_9BACT</name>
<evidence type="ECO:0000256" key="3">
    <source>
        <dbReference type="ARBA" id="ARBA00022840"/>
    </source>
</evidence>
<feature type="transmembrane region" description="Helical" evidence="5">
    <location>
        <begin position="70"/>
        <end position="89"/>
    </location>
</feature>
<keyword evidence="5" id="KW-0812">Transmembrane</keyword>
<dbReference type="FunFam" id="3.40.50.300:FF:000025">
    <property type="entry name" value="ATP-dependent Clp protease subunit"/>
    <property type="match status" value="1"/>
</dbReference>
<dbReference type="EMBL" id="PFBX01000035">
    <property type="protein sequence ID" value="PIT87348.1"/>
    <property type="molecule type" value="Genomic_DNA"/>
</dbReference>
<keyword evidence="3" id="KW-0067">ATP-binding</keyword>
<evidence type="ECO:0000256" key="5">
    <source>
        <dbReference type="SAM" id="Phobius"/>
    </source>
</evidence>
<dbReference type="GO" id="GO:0016887">
    <property type="term" value="F:ATP hydrolysis activity"/>
    <property type="evidence" value="ECO:0007669"/>
    <property type="project" value="InterPro"/>
</dbReference>
<dbReference type="Pfam" id="PF02861">
    <property type="entry name" value="Clp_N"/>
    <property type="match status" value="1"/>
</dbReference>
<dbReference type="SUPFAM" id="SSF81923">
    <property type="entry name" value="Double Clp-N motif"/>
    <property type="match status" value="1"/>
</dbReference>
<dbReference type="InterPro" id="IPR001270">
    <property type="entry name" value="ClpA/B"/>
</dbReference>
<dbReference type="InterPro" id="IPR027417">
    <property type="entry name" value="P-loop_NTPase"/>
</dbReference>
<evidence type="ECO:0000256" key="1">
    <source>
        <dbReference type="ARBA" id="ARBA00022737"/>
    </source>
</evidence>
<dbReference type="GO" id="GO:0005524">
    <property type="term" value="F:ATP binding"/>
    <property type="evidence" value="ECO:0007669"/>
    <property type="project" value="UniProtKB-KW"/>
</dbReference>
<evidence type="ECO:0008006" key="10">
    <source>
        <dbReference type="Google" id="ProtNLM"/>
    </source>
</evidence>
<dbReference type="SMART" id="SM01086">
    <property type="entry name" value="ClpB_D2-small"/>
    <property type="match status" value="1"/>
</dbReference>
<evidence type="ECO:0000256" key="2">
    <source>
        <dbReference type="ARBA" id="ARBA00022741"/>
    </source>
</evidence>
<dbReference type="Gene3D" id="1.10.1780.10">
    <property type="entry name" value="Clp, N-terminal domain"/>
    <property type="match status" value="1"/>
</dbReference>
<keyword evidence="2" id="KW-0547">Nucleotide-binding</keyword>
<dbReference type="InterPro" id="IPR004176">
    <property type="entry name" value="Clp_R_N"/>
</dbReference>
<organism evidence="8 9">
    <name type="scientific">Candidatus Magasanikbacteria bacterium CG10_big_fil_rev_8_21_14_0_10_40_10</name>
    <dbReference type="NCBI Taxonomy" id="1974648"/>
    <lineage>
        <taxon>Bacteria</taxon>
        <taxon>Candidatus Magasanikiibacteriota</taxon>
    </lineage>
</organism>
<keyword evidence="5" id="KW-0472">Membrane</keyword>
<dbReference type="Gene3D" id="1.10.8.60">
    <property type="match status" value="2"/>
</dbReference>
<evidence type="ECO:0000259" key="7">
    <source>
        <dbReference type="SMART" id="SM01086"/>
    </source>
</evidence>
<dbReference type="GO" id="GO:0034605">
    <property type="term" value="P:cellular response to heat"/>
    <property type="evidence" value="ECO:0007669"/>
    <property type="project" value="TreeGrafter"/>
</dbReference>
<sequence>MAFEKPQNLNLLKCNACQSTGFTNWTRCKACHGMQVGFNTRNKWLYWGFPLTREYLSLEKGRALVEKIRIITAFCLGLGSFLILAFFLYRSGFFVALYLAPGLDHFTKALNSQTVFVFWLSFISFAYLWYRSIRMKDYLGEVEHYEYDFDKNRQTKLDIRDWATAGKLRKKNKKNIACSFTLEAKKAINNAYSLADKYNHPILKPIHLFYASLSFNRVGNIFIRLGFSATHIQKQLAPLFTQAGANPTDNKTEPQISDEFWQALFMAYESAYNGHQDFVSLTEMLVACVSLSEPIAEILFDMGIDSQKLANVVEWARIREKLHHQYIKFRKAAGHRSKHGMDKAMTAVATPYLDRFSDDLTIMAQFGHLYPCVSRDKIWEEMFRVVEGGSQSLILVGDYGVGKKTIVEGLAQKMVEDDVPQRLKDKRLVRLNISSLLAGTTPAGAVERLQRIMHEVGRAGNIILYIHNIHELVGVSAGSGKGSLDVSSALSQYLTSGRFLTIADTTAEFYSQLIVNSGLSNVMSKVEVPEMDVNQSICVLESRAGGMEYKHQVFFSYIAIEKAVNLAKRYLHDTNLPGNALEVMTESASLARNKKGANSIVTEDEVAQIISQKTNIPITSVSADESAKLLLLETEMHKRVIGQDEAVNSIANALRRARVEIRSTNRPIASFLFLGPTGVGKTELAKTIASIYFGGEERMIRLDMSEYQDKSGLSRLLGRSGEQGTGILTESIRQHPFSLLLLDEIEKAESDILNIFLQVMDDGRLTDSTGRVVDFTNVIVIATSNAGTAYVQDEIKNGTDFAIIKEKLMHGQLREYFRPEFLNRFDGITLFKALTLEDIKKIAGLMLVKLSKKLEEKGINMIIEPLALDYLASIGFDPEFGARPMRRALQEKIENSLAELMLSKKLNRRDTVTIGAGGELRVSNQ</sequence>
<proteinExistence type="predicted"/>
<dbReference type="Gene3D" id="3.40.50.300">
    <property type="entry name" value="P-loop containing nucleotide triphosphate hydrolases"/>
    <property type="match status" value="2"/>
</dbReference>
<gene>
    <name evidence="8" type="ORF">COU31_03290</name>
</gene>
<feature type="transmembrane region" description="Helical" evidence="5">
    <location>
        <begin position="109"/>
        <end position="130"/>
    </location>
</feature>
<dbReference type="SUPFAM" id="SSF52540">
    <property type="entry name" value="P-loop containing nucleoside triphosphate hydrolases"/>
    <property type="match status" value="2"/>
</dbReference>
<dbReference type="PRINTS" id="PR00300">
    <property type="entry name" value="CLPPROTEASEA"/>
</dbReference>
<keyword evidence="1" id="KW-0677">Repeat</keyword>
<evidence type="ECO:0000256" key="4">
    <source>
        <dbReference type="ARBA" id="ARBA00023186"/>
    </source>
</evidence>
<feature type="domain" description="Clp ATPase C-terminal" evidence="7">
    <location>
        <begin position="834"/>
        <end position="922"/>
    </location>
</feature>
<comment type="caution">
    <text evidence="8">The sequence shown here is derived from an EMBL/GenBank/DDBJ whole genome shotgun (WGS) entry which is preliminary data.</text>
</comment>
<dbReference type="Pfam" id="PF17871">
    <property type="entry name" value="AAA_lid_9"/>
    <property type="match status" value="1"/>
</dbReference>
<dbReference type="AlphaFoldDB" id="A0A2M6W3H8"/>
<evidence type="ECO:0000313" key="8">
    <source>
        <dbReference type="EMBL" id="PIT87348.1"/>
    </source>
</evidence>
<protein>
    <recommendedName>
        <fullName evidence="10">Clp R domain-containing protein</fullName>
    </recommendedName>
</protein>
<accession>A0A2M6W3H8</accession>
<evidence type="ECO:0000259" key="6">
    <source>
        <dbReference type="SMART" id="SM00382"/>
    </source>
</evidence>
<dbReference type="InterPro" id="IPR041546">
    <property type="entry name" value="ClpA/ClpB_AAA_lid"/>
</dbReference>
<dbReference type="InterPro" id="IPR019489">
    <property type="entry name" value="Clp_ATPase_C"/>
</dbReference>
<dbReference type="SMART" id="SM00382">
    <property type="entry name" value="AAA"/>
    <property type="match status" value="2"/>
</dbReference>
<evidence type="ECO:0000313" key="9">
    <source>
        <dbReference type="Proteomes" id="UP000231183"/>
    </source>
</evidence>